<protein>
    <recommendedName>
        <fullName evidence="3">ESX-1 secretion-associated protein</fullName>
    </recommendedName>
</protein>
<proteinExistence type="predicted"/>
<organism evidence="1 2">
    <name type="scientific">Pseudonocardia hydrocarbonoxydans</name>
    <dbReference type="NCBI Taxonomy" id="76726"/>
    <lineage>
        <taxon>Bacteria</taxon>
        <taxon>Bacillati</taxon>
        <taxon>Actinomycetota</taxon>
        <taxon>Actinomycetes</taxon>
        <taxon>Pseudonocardiales</taxon>
        <taxon>Pseudonocardiaceae</taxon>
        <taxon>Pseudonocardia</taxon>
    </lineage>
</organism>
<dbReference type="AlphaFoldDB" id="A0A4Y3WLU3"/>
<dbReference type="EMBL" id="BJNG01000012">
    <property type="protein sequence ID" value="GEC19020.1"/>
    <property type="molecule type" value="Genomic_DNA"/>
</dbReference>
<dbReference type="RefSeq" id="WP_141277616.1">
    <property type="nucleotide sequence ID" value="NZ_BAAARZ010000001.1"/>
</dbReference>
<evidence type="ECO:0000313" key="1">
    <source>
        <dbReference type="EMBL" id="GEC19020.1"/>
    </source>
</evidence>
<comment type="caution">
    <text evidence="1">The sequence shown here is derived from an EMBL/GenBank/DDBJ whole genome shotgun (WGS) entry which is preliminary data.</text>
</comment>
<accession>A0A4Y3WLU3</accession>
<dbReference type="Proteomes" id="UP000320338">
    <property type="component" value="Unassembled WGS sequence"/>
</dbReference>
<name>A0A4Y3WLU3_9PSEU</name>
<evidence type="ECO:0008006" key="3">
    <source>
        <dbReference type="Google" id="ProtNLM"/>
    </source>
</evidence>
<dbReference type="Pfam" id="PF10824">
    <property type="entry name" value="T7SS_ESX_EspC"/>
    <property type="match status" value="1"/>
</dbReference>
<keyword evidence="2" id="KW-1185">Reference proteome</keyword>
<sequence length="100" mass="10655">MSAEYGFFRLGDIGPHIDLVDRSVAAPMRRAADAGQPLDHLAYGLVGQAFAVTVTAAAAIGAHAVRGLGDEAAGFGDRLRTTRDAYEETERRTALLFGHR</sequence>
<evidence type="ECO:0000313" key="2">
    <source>
        <dbReference type="Proteomes" id="UP000320338"/>
    </source>
</evidence>
<dbReference type="InterPro" id="IPR022536">
    <property type="entry name" value="EspC"/>
</dbReference>
<reference evidence="1 2" key="1">
    <citation type="submission" date="2019-06" db="EMBL/GenBank/DDBJ databases">
        <title>Whole genome shotgun sequence of Pseudonocardia hydrocarbonoxydans NBRC 14498.</title>
        <authorList>
            <person name="Hosoyama A."/>
            <person name="Uohara A."/>
            <person name="Ohji S."/>
            <person name="Ichikawa N."/>
        </authorList>
    </citation>
    <scope>NUCLEOTIDE SEQUENCE [LARGE SCALE GENOMIC DNA]</scope>
    <source>
        <strain evidence="1 2">NBRC 14498</strain>
    </source>
</reference>
<dbReference type="GO" id="GO:0009306">
    <property type="term" value="P:protein secretion"/>
    <property type="evidence" value="ECO:0007669"/>
    <property type="project" value="InterPro"/>
</dbReference>
<gene>
    <name evidence="1" type="ORF">PHY01_13030</name>
</gene>